<dbReference type="PANTHER" id="PTHR30344">
    <property type="entry name" value="6-PHOSPHOGLUCONOLACTONASE-RELATED"/>
    <property type="match status" value="1"/>
</dbReference>
<evidence type="ECO:0000313" key="2">
    <source>
        <dbReference type="EMBL" id="CAE7217299.1"/>
    </source>
</evidence>
<dbReference type="InterPro" id="IPR015943">
    <property type="entry name" value="WD40/YVTN_repeat-like_dom_sf"/>
</dbReference>
<dbReference type="OrthoDB" id="431390at2759"/>
<evidence type="ECO:0000256" key="1">
    <source>
        <dbReference type="ARBA" id="ARBA00005564"/>
    </source>
</evidence>
<organism evidence="2 3">
    <name type="scientific">Symbiodinium natans</name>
    <dbReference type="NCBI Taxonomy" id="878477"/>
    <lineage>
        <taxon>Eukaryota</taxon>
        <taxon>Sar</taxon>
        <taxon>Alveolata</taxon>
        <taxon>Dinophyceae</taxon>
        <taxon>Suessiales</taxon>
        <taxon>Symbiodiniaceae</taxon>
        <taxon>Symbiodinium</taxon>
    </lineage>
</organism>
<dbReference type="InterPro" id="IPR050282">
    <property type="entry name" value="Cycloisomerase_2"/>
</dbReference>
<keyword evidence="3" id="KW-1185">Reference proteome</keyword>
<gene>
    <name evidence="2" type="primary">pgl</name>
    <name evidence="2" type="ORF">SNAT2548_LOCUS7716</name>
</gene>
<dbReference type="EMBL" id="CAJNDS010000549">
    <property type="protein sequence ID" value="CAE7217299.1"/>
    <property type="molecule type" value="Genomic_DNA"/>
</dbReference>
<reference evidence="2" key="1">
    <citation type="submission" date="2021-02" db="EMBL/GenBank/DDBJ databases">
        <authorList>
            <person name="Dougan E. K."/>
            <person name="Rhodes N."/>
            <person name="Thang M."/>
            <person name="Chan C."/>
        </authorList>
    </citation>
    <scope>NUCLEOTIDE SEQUENCE</scope>
</reference>
<dbReference type="InterPro" id="IPR011048">
    <property type="entry name" value="Haem_d1_sf"/>
</dbReference>
<dbReference type="InterPro" id="IPR019405">
    <property type="entry name" value="Lactonase_7-beta_prop"/>
</dbReference>
<dbReference type="AlphaFoldDB" id="A0A812JZN9"/>
<dbReference type="Pfam" id="PF10282">
    <property type="entry name" value="Lactonase"/>
    <property type="match status" value="1"/>
</dbReference>
<dbReference type="GO" id="GO:0017057">
    <property type="term" value="F:6-phosphogluconolactonase activity"/>
    <property type="evidence" value="ECO:0007669"/>
    <property type="project" value="TreeGrafter"/>
</dbReference>
<dbReference type="Proteomes" id="UP000604046">
    <property type="component" value="Unassembled WGS sequence"/>
</dbReference>
<dbReference type="SUPFAM" id="SSF51004">
    <property type="entry name" value="C-terminal (heme d1) domain of cytochrome cd1-nitrite reductase"/>
    <property type="match status" value="1"/>
</dbReference>
<comment type="similarity">
    <text evidence="1">Belongs to the cycloisomerase 2 family.</text>
</comment>
<name>A0A812JZN9_9DINO</name>
<dbReference type="PANTHER" id="PTHR30344:SF1">
    <property type="entry name" value="6-PHOSPHOGLUCONOLACTONASE"/>
    <property type="match status" value="1"/>
</dbReference>
<protein>
    <submittedName>
        <fullName evidence="2">Pgl protein</fullName>
    </submittedName>
</protein>
<evidence type="ECO:0000313" key="3">
    <source>
        <dbReference type="Proteomes" id="UP000604046"/>
    </source>
</evidence>
<accession>A0A812JZN9</accession>
<comment type="caution">
    <text evidence="2">The sequence shown here is derived from an EMBL/GenBank/DDBJ whole genome shotgun (WGS) entry which is preliminary data.</text>
</comment>
<dbReference type="Gene3D" id="2.130.10.10">
    <property type="entry name" value="YVTN repeat-like/Quinoprotein amine dehydrogenase"/>
    <property type="match status" value="1"/>
</dbReference>
<sequence length="308" mass="32785">VDADSTVSAYAFDASSGKMKLLNSMETGGAVACHVSLSRNERLLAVANYMGSVALFRLQSDGRLVERTDLQEHESLGIGVNKERQDGPHAHMALFDAQSKHLLVPDLGLDRVVTYNVEAVAGKLKAATPLALPPGSGPRHIALHPGGRLAYVLNELLSTVVPCHWDAKTCSLTSIGEPIATVPGAAVGVGGETYCAAIRVSGDGRFVYVSNRGHCSITVFRVLEDGLLERVSCSFTGPGVQAEERDPCWPPQDCPRDFALCDKDQWLIAANQDSDSLVIFRRDATSGALVQEGSTAECIAPACVLPLF</sequence>
<feature type="non-terminal residue" evidence="2">
    <location>
        <position position="1"/>
    </location>
</feature>
<proteinExistence type="inferred from homology"/>